<dbReference type="PANTHER" id="PTHR43788:SF8">
    <property type="entry name" value="DNA-BINDING PROTEIN SMUBP-2"/>
    <property type="match status" value="1"/>
</dbReference>
<dbReference type="GO" id="GO:0005524">
    <property type="term" value="F:ATP binding"/>
    <property type="evidence" value="ECO:0007669"/>
    <property type="project" value="UniProtKB-KW"/>
</dbReference>
<keyword evidence="2" id="KW-0547">Nucleotide-binding</keyword>
<gene>
    <name evidence="10" type="ORF">ME0900_17650</name>
</gene>
<dbReference type="Pfam" id="PF13087">
    <property type="entry name" value="AAA_12"/>
    <property type="match status" value="1"/>
</dbReference>
<evidence type="ECO:0000259" key="8">
    <source>
        <dbReference type="Pfam" id="PF13087"/>
    </source>
</evidence>
<dbReference type="InterPro" id="IPR047187">
    <property type="entry name" value="SF1_C_Upf1"/>
</dbReference>
<accession>A0AAV5PS67</accession>
<evidence type="ECO:0000256" key="6">
    <source>
        <dbReference type="SAM" id="MobiDB-lite"/>
    </source>
</evidence>
<evidence type="ECO:0000259" key="9">
    <source>
        <dbReference type="Pfam" id="PF18741"/>
    </source>
</evidence>
<comment type="caution">
    <text evidence="10">The sequence shown here is derived from an EMBL/GenBank/DDBJ whole genome shotgun (WGS) entry which is preliminary data.</text>
</comment>
<evidence type="ECO:0000313" key="11">
    <source>
        <dbReference type="Proteomes" id="UP001165243"/>
    </source>
</evidence>
<keyword evidence="3" id="KW-0378">Hydrolase</keyword>
<dbReference type="Pfam" id="PF13086">
    <property type="entry name" value="AAA_11"/>
    <property type="match status" value="2"/>
</dbReference>
<dbReference type="CDD" id="cd18808">
    <property type="entry name" value="SF1_C_Upf1"/>
    <property type="match status" value="1"/>
</dbReference>
<evidence type="ECO:0000256" key="3">
    <source>
        <dbReference type="ARBA" id="ARBA00022801"/>
    </source>
</evidence>
<evidence type="ECO:0000256" key="1">
    <source>
        <dbReference type="ARBA" id="ARBA00007913"/>
    </source>
</evidence>
<dbReference type="GO" id="GO:0043139">
    <property type="term" value="F:5'-3' DNA helicase activity"/>
    <property type="evidence" value="ECO:0007669"/>
    <property type="project" value="TreeGrafter"/>
</dbReference>
<dbReference type="PANTHER" id="PTHR43788">
    <property type="entry name" value="DNA2/NAM7 HELICASE FAMILY MEMBER"/>
    <property type="match status" value="1"/>
</dbReference>
<dbReference type="InterPro" id="IPR049468">
    <property type="entry name" value="Restrct_endonuc-II-like_dom"/>
</dbReference>
<evidence type="ECO:0000256" key="5">
    <source>
        <dbReference type="ARBA" id="ARBA00022840"/>
    </source>
</evidence>
<name>A0AAV5PS67_LACDE</name>
<dbReference type="InterPro" id="IPR041677">
    <property type="entry name" value="DNA2/NAM7_AAA_11"/>
</dbReference>
<dbReference type="GO" id="GO:0016787">
    <property type="term" value="F:hydrolase activity"/>
    <property type="evidence" value="ECO:0007669"/>
    <property type="project" value="UniProtKB-KW"/>
</dbReference>
<dbReference type="Pfam" id="PF18741">
    <property type="entry name" value="MTES_1575"/>
    <property type="match status" value="1"/>
</dbReference>
<feature type="domain" description="DNA2/NAM7 helicase helicase" evidence="7">
    <location>
        <begin position="379"/>
        <end position="555"/>
    </location>
</feature>
<dbReference type="InterPro" id="IPR050534">
    <property type="entry name" value="Coronavir_polyprotein_1ab"/>
</dbReference>
<evidence type="ECO:0000256" key="2">
    <source>
        <dbReference type="ARBA" id="ARBA00022741"/>
    </source>
</evidence>
<feature type="domain" description="Restriction endonuclease type II-like" evidence="9">
    <location>
        <begin position="1391"/>
        <end position="1484"/>
    </location>
</feature>
<dbReference type="RefSeq" id="WP_194845988.1">
    <property type="nucleotide sequence ID" value="NZ_BSWJ01000043.1"/>
</dbReference>
<sequence>MDVQENRGNVTKLLTFLKGMNSLKRSVVTDVSKQPWLYKLSDLPQDTEYVKVRFHDEQSENDESTSEDYLVKIQKPVFEKCPEPDESFKKWLKLGWDDYLKQAEHLDNIKRENNDNESAPYSEDDESQLYEAFEDDEQRVTAYNRWLKDREIWQSRQKPLEKVNALFLDFFDLYQDLAQNSEVYELMIANGLLTLRDDPNINHPILLQKVKIEFDDRKNTISVVGGNSNSQLYDLLFSKINNVSSEAFQKLQQKLDEASIHPFDRKEVIEFLEIAAHSLSPKGKFLEENEEILQNSQDELFIRFKPMLILQNKQDGLPKFIDRTISDIEEGSDIPSTLLDLTGKQAARPLKPAQELSVEQELAEVGGEDPTILLAKPANKEQLQIAREIQHSDKVLVQGPPGTGKTHTIANLIGNFLAQGRSILVSSYSSKALSVLKDKLPEELQSLCVAVFDDSNKDMERSIDGISEHMSNESSEGLRAKAKEQANVRDSIISKLSETRQRIYEIKYKEYKPLIFNGNSMSPTDAAKFVSENAEKLDYIPGKIKLDTPLPLSYEELSELYKTNTSVNSNEEKELAEEVPDPGTIASPKEFSECLAAVQSMRSKISNYISDIEAEYDEENQVAVYDGTRISLQSDQQYIEPTEKLQDFLSKERITVQWEFDAVVDGKNGESSGLTKRWEMLCDQITATAELSNELATKLFGKEITITQTNNSVDLPSVIAKMRDKYLEKGKIGKLARLVNKQFDAVESMVKINGQPMKNAEDCDLVLGYLNLQELRETCANYWQDLIREPRFDSLNNGRAPELQASQYVNQIKKRLDWYDTDFVQLKKLLQQAGFEPESIFAFSYDQSNSDIISEIFAKIEGELPFLCQLQLLCIEYQKKVDKYEELTAKINELGIADICKKLQSDWKEKDTNQYSEDYQELQRLYSLYAVQATRKKYLEKLSAAAPVWAEKIKYREDKFGLDRVPENIEEAWEWKQYSQKLAEITAEPFEKLQRKNSELSKEYRKITAQLAETEAWRHLLEKTECNPDLQKNLQSWKLLTKKIGKGKGKNAAMYRNQAQQLMIKCQEAVPAWIMNLSNVTNNMVPGKNKFDVLIIDEASQADLSALPVLYLAKKVIIVGDDKQVSPTGIFTKLDELNSLAASTIKDVLPNWALFSANTSLYDIAATICQPLMLREHFRCVPEIIGFSNRLSYDGKIKPLRDSSSSDLLPAMVNYRVDGHRDGRRKTNEVEANTIVSLIQAMLCVKQYKDKTIGVISLIGKDQAKLIQNKLVSKLNLTEYQRHQILCGTSAEFQGDERDVVFLSMIDSNEKETGPIRKMGAPDSQPGKDWRRRYNVAVSRAKDQLWVVNSLDYVNDLQEGDVRKELLEYASNPHAFMIENEKIEREAESPFEEEVAKALAARGYKLVQQWPVGAYRIDMVAIDGNRKVAIECDGERWHSSEEQIRNDMERQTILERLGWHFVRLRGSEYYGDAEAAIDRVCKDLGQLGINPNHDRFEPQSNTKLLDELKRIAADNFSLSEGEHNSLKLFTDENFADIKETSPVVSDKPEPSLSQDEESPYLDTVKDNSISLDKELFGEENEKLLDQPGEQLNKNHPEEGFEQETGTVLSIDTSVVEAEKNALKLEKLVFEFNKLKPGYYDLLLLFYTNPSLMEDLSITTKQELLDLCKKINLPEKVHETLTFLTGTRFRIGSVDEKEWLKGLLKKFVDENIISASNKISEETGFSSLSIRKKIERLLPNWVNSDKIVSDPYKLAYITYTDPKTEKVNHEKFLALSKVKDTNSNKEKDDFEYVISIFQQLSPGLYSLRYVFNELKYSQRKNLGLDSVKSLLDLCKNRHIENSITEKLTFEEGMHFRIGTVNDKDWLVKLLKQHIGQHKYATFIRIAIQTGLSTGEVEELIIKNVPTWVNEEGNIEEPAIIENDRVEKEQRRGIVESSESTNASKKYPKDVSVLKTSNPVYGLKEPARQGFNSVFESFARNNMYQPKQINVSLLNSYNEYCQEIGRLDAKENSLANFRTKVLYSDMVIQSDKDSYRFYRLTWASHYKEQLVSVISRLPNGKHDLNDVVQQNAQLFEEMNIVTGLELAEICIKLYIKRYINSELTFSLTSSPTLIKYNPKYPLSGDSPRVPTEKDKFRVNDEIVASQDTSRGIREFAAKHIYKTPLTQDLFEEYKQFCDKRSLVACQGLLAFQDALIKDSQIVISKDDLYKFIDPAKISKTESLSRLIHELRWYHPGPINLERIYDALPRLMNDLDLSDEFELYTLCEKQGIANKYREESDARLTFIEEPYILLSYVKLDDWYKDIFESNVGSNIDQLFSSISRSTGVSKDFLLKYAKKYCSNQIQNGVIQR</sequence>
<dbReference type="Gene3D" id="3.40.50.300">
    <property type="entry name" value="P-loop containing nucleotide triphosphate hydrolases"/>
    <property type="match status" value="3"/>
</dbReference>
<reference evidence="10" key="1">
    <citation type="submission" date="2023-04" db="EMBL/GenBank/DDBJ databases">
        <title>Draft genome sequences of Lactobacillus delbrueckii subsp. bulgaricus ME-900 and ME-901 with improved acid tolerance.</title>
        <authorList>
            <person name="Ishida T."/>
            <person name="Yamamoto E."/>
            <person name="Koizumi A."/>
            <person name="Fujiwara S."/>
            <person name="Makino S."/>
            <person name="Kano H."/>
            <person name="Kimura K."/>
        </authorList>
    </citation>
    <scope>NUCLEOTIDE SEQUENCE</scope>
    <source>
        <strain evidence="10">ME-900</strain>
    </source>
</reference>
<dbReference type="EMBL" id="BSWK01000041">
    <property type="protein sequence ID" value="GMB87391.1"/>
    <property type="molecule type" value="Genomic_DNA"/>
</dbReference>
<proteinExistence type="inferred from homology"/>
<feature type="domain" description="DNA2/NAM7 helicase helicase" evidence="7">
    <location>
        <begin position="976"/>
        <end position="1128"/>
    </location>
</feature>
<organism evidence="10 11">
    <name type="scientific">Lactobacillus delbrueckii subsp. bulgaricus</name>
    <dbReference type="NCBI Taxonomy" id="1585"/>
    <lineage>
        <taxon>Bacteria</taxon>
        <taxon>Bacillati</taxon>
        <taxon>Bacillota</taxon>
        <taxon>Bacilli</taxon>
        <taxon>Lactobacillales</taxon>
        <taxon>Lactobacillaceae</taxon>
        <taxon>Lactobacillus</taxon>
    </lineage>
</organism>
<evidence type="ECO:0000256" key="4">
    <source>
        <dbReference type="ARBA" id="ARBA00022806"/>
    </source>
</evidence>
<evidence type="ECO:0000313" key="10">
    <source>
        <dbReference type="EMBL" id="GMB87391.1"/>
    </source>
</evidence>
<evidence type="ECO:0008006" key="12">
    <source>
        <dbReference type="Google" id="ProtNLM"/>
    </source>
</evidence>
<comment type="similarity">
    <text evidence="1">Belongs to the DNA2/NAM7 helicase family.</text>
</comment>
<keyword evidence="5" id="KW-0067">ATP-binding</keyword>
<dbReference type="SUPFAM" id="SSF52540">
    <property type="entry name" value="P-loop containing nucleoside triphosphate hydrolases"/>
    <property type="match status" value="1"/>
</dbReference>
<protein>
    <recommendedName>
        <fullName evidence="12">DUF559 domain-containing protein</fullName>
    </recommendedName>
</protein>
<feature type="domain" description="DNA2/NAM7 helicase-like C-terminal" evidence="8">
    <location>
        <begin position="1169"/>
        <end position="1349"/>
    </location>
</feature>
<dbReference type="InterPro" id="IPR041679">
    <property type="entry name" value="DNA2/NAM7-like_C"/>
</dbReference>
<evidence type="ECO:0000259" key="7">
    <source>
        <dbReference type="Pfam" id="PF13086"/>
    </source>
</evidence>
<dbReference type="Proteomes" id="UP001165243">
    <property type="component" value="Unassembled WGS sequence"/>
</dbReference>
<dbReference type="InterPro" id="IPR027417">
    <property type="entry name" value="P-loop_NTPase"/>
</dbReference>
<feature type="region of interest" description="Disordered" evidence="6">
    <location>
        <begin position="1541"/>
        <end position="1564"/>
    </location>
</feature>
<dbReference type="Gene3D" id="3.40.960.10">
    <property type="entry name" value="VSR Endonuclease"/>
    <property type="match status" value="1"/>
</dbReference>
<keyword evidence="4" id="KW-0347">Helicase</keyword>